<comment type="caution">
    <text evidence="2">The sequence shown here is derived from an EMBL/GenBank/DDBJ whole genome shotgun (WGS) entry which is preliminary data.</text>
</comment>
<reference evidence="2 3" key="1">
    <citation type="submission" date="2018-03" db="EMBL/GenBank/DDBJ databases">
        <title>Genomic Encyclopedia of Type Strains, Phase III (KMG-III): the genomes of soil and plant-associated and newly described type strains.</title>
        <authorList>
            <person name="Whitman W."/>
        </authorList>
    </citation>
    <scope>NUCLEOTIDE SEQUENCE [LARGE SCALE GENOMIC DNA]</scope>
    <source>
        <strain evidence="2 3">CGMCC 1.12152</strain>
    </source>
</reference>
<sequence length="409" mass="44078">MSGITPLIDTLMHQVLGRQGELSLQRALGEQVKPVLPGEGLRPVQGDSSLDGRAAPGALNDLRRMPGLLDGERPLARGEVSAPSTGSTQTHFSAAARTIADVLLRFPAPAAVIRPAAPLMINQAPPAAGVVAERLEASVRDSGLFYEAHLKRWFQGDMSRQQLLREPQMQPGPRPLMPPVAMPLLPGASSTGVPFQSGVAAESADNRLILPGSSMLYVPAARPAVVVSGAPTTGPAQAGGAAPVNSEAGGFFASRDAAAERDMASLKTHGHREIVHESLQGLVRQQLDMLVTPTIRWEGDVWAGIFMALVIQLPNREKGQEDQQESSESEEGWRSDIRLEVPSVGAFSVSLWFYRAVLSIDLTTADSVTHQYLEKGMSTLERRLNALDLERVQVRARYIPQEHDNDLAR</sequence>
<gene>
    <name evidence="2" type="ORF">B0H98_105250</name>
</gene>
<dbReference type="EMBL" id="PVTK01000005">
    <property type="protein sequence ID" value="PRY64583.1"/>
    <property type="molecule type" value="Genomic_DNA"/>
</dbReference>
<evidence type="ECO:0000256" key="1">
    <source>
        <dbReference type="SAM" id="MobiDB-lite"/>
    </source>
</evidence>
<organism evidence="2 3">
    <name type="scientific">Vreelandella songnenensis</name>
    <dbReference type="NCBI Taxonomy" id="1176243"/>
    <lineage>
        <taxon>Bacteria</taxon>
        <taxon>Pseudomonadati</taxon>
        <taxon>Pseudomonadota</taxon>
        <taxon>Gammaproteobacteria</taxon>
        <taxon>Oceanospirillales</taxon>
        <taxon>Halomonadaceae</taxon>
        <taxon>Vreelandella</taxon>
    </lineage>
</organism>
<keyword evidence="3" id="KW-1185">Reference proteome</keyword>
<evidence type="ECO:0000313" key="3">
    <source>
        <dbReference type="Proteomes" id="UP000237647"/>
    </source>
</evidence>
<dbReference type="Proteomes" id="UP000237647">
    <property type="component" value="Unassembled WGS sequence"/>
</dbReference>
<accession>A0A2T0V332</accession>
<protein>
    <recommendedName>
        <fullName evidence="4">Flagellar hook-length control protein FliK</fullName>
    </recommendedName>
</protein>
<proteinExistence type="predicted"/>
<dbReference type="OrthoDB" id="5296742at2"/>
<feature type="region of interest" description="Disordered" evidence="1">
    <location>
        <begin position="38"/>
        <end position="66"/>
    </location>
</feature>
<dbReference type="RefSeq" id="WP_106375028.1">
    <property type="nucleotide sequence ID" value="NZ_PVTK01000005.1"/>
</dbReference>
<dbReference type="AlphaFoldDB" id="A0A2T0V332"/>
<evidence type="ECO:0000313" key="2">
    <source>
        <dbReference type="EMBL" id="PRY64583.1"/>
    </source>
</evidence>
<name>A0A2T0V332_9GAMM</name>
<evidence type="ECO:0008006" key="4">
    <source>
        <dbReference type="Google" id="ProtNLM"/>
    </source>
</evidence>